<sequence>MITTYGSYGMNRAPHLLTSTSTENTGCTLVASMLRSTSDSTRESTRAQGMALKCGPILRPGNVAIAPAQNRVRRV</sequence>
<dbReference type="AlphaFoldDB" id="A0A543I623"/>
<evidence type="ECO:0000313" key="3">
    <source>
        <dbReference type="Proteomes" id="UP000318331"/>
    </source>
</evidence>
<feature type="region of interest" description="Disordered" evidence="1">
    <location>
        <begin position="1"/>
        <end position="22"/>
    </location>
</feature>
<reference evidence="2 3" key="1">
    <citation type="submission" date="2019-06" db="EMBL/GenBank/DDBJ databases">
        <title>Sequencing the genomes of 1000 actinobacteria strains.</title>
        <authorList>
            <person name="Klenk H.-P."/>
        </authorList>
    </citation>
    <scope>NUCLEOTIDE SEQUENCE [LARGE SCALE GENOMIC DNA]</scope>
    <source>
        <strain evidence="2 3">DSM 18031</strain>
    </source>
</reference>
<protein>
    <submittedName>
        <fullName evidence="2">Uncharacterized protein</fullName>
    </submittedName>
</protein>
<accession>A0A543I623</accession>
<gene>
    <name evidence="2" type="ORF">FB466_0866</name>
</gene>
<comment type="caution">
    <text evidence="2">The sequence shown here is derived from an EMBL/GenBank/DDBJ whole genome shotgun (WGS) entry which is preliminary data.</text>
</comment>
<proteinExistence type="predicted"/>
<name>A0A543I623_9MICO</name>
<evidence type="ECO:0000256" key="1">
    <source>
        <dbReference type="SAM" id="MobiDB-lite"/>
    </source>
</evidence>
<dbReference type="RefSeq" id="WP_141916096.1">
    <property type="nucleotide sequence ID" value="NZ_BAAAYS010000009.1"/>
</dbReference>
<dbReference type="Proteomes" id="UP000318331">
    <property type="component" value="Unassembled WGS sequence"/>
</dbReference>
<dbReference type="EMBL" id="VFPN01000001">
    <property type="protein sequence ID" value="TQM66045.1"/>
    <property type="molecule type" value="Genomic_DNA"/>
</dbReference>
<evidence type="ECO:0000313" key="2">
    <source>
        <dbReference type="EMBL" id="TQM66045.1"/>
    </source>
</evidence>
<keyword evidence="3" id="KW-1185">Reference proteome</keyword>
<organism evidence="2 3">
    <name type="scientific">Klugiella xanthotipulae</name>
    <dbReference type="NCBI Taxonomy" id="244735"/>
    <lineage>
        <taxon>Bacteria</taxon>
        <taxon>Bacillati</taxon>
        <taxon>Actinomycetota</taxon>
        <taxon>Actinomycetes</taxon>
        <taxon>Micrococcales</taxon>
        <taxon>Microbacteriaceae</taxon>
        <taxon>Klugiella</taxon>
    </lineage>
</organism>